<evidence type="ECO:0000256" key="2">
    <source>
        <dbReference type="ARBA" id="ARBA00024325"/>
    </source>
</evidence>
<feature type="region of interest" description="Disordered" evidence="4">
    <location>
        <begin position="1"/>
        <end position="20"/>
    </location>
</feature>
<evidence type="ECO:0000256" key="1">
    <source>
        <dbReference type="ARBA" id="ARBA00022969"/>
    </source>
</evidence>
<comment type="subcellular location">
    <subcellularLocation>
        <location evidence="2">Spore coat</location>
    </subcellularLocation>
</comment>
<protein>
    <submittedName>
        <fullName evidence="5">Spore gernimation protein GerQ</fullName>
    </submittedName>
</protein>
<accession>A0A1L3MXP0</accession>
<evidence type="ECO:0000313" key="6">
    <source>
        <dbReference type="Proteomes" id="UP000181936"/>
    </source>
</evidence>
<dbReference type="KEGG" id="bwh:A9C19_10420"/>
<evidence type="ECO:0000313" key="5">
    <source>
        <dbReference type="EMBL" id="APH07050.1"/>
    </source>
</evidence>
<keyword evidence="1" id="KW-0749">Sporulation</keyword>
<dbReference type="InterPro" id="IPR012347">
    <property type="entry name" value="Ferritin-like"/>
</dbReference>
<comment type="similarity">
    <text evidence="3">Belongs to the CotF family.</text>
</comment>
<keyword evidence="6" id="KW-1185">Reference proteome</keyword>
<dbReference type="EMBL" id="CP016020">
    <property type="protein sequence ID" value="APH07050.1"/>
    <property type="molecule type" value="Genomic_DNA"/>
</dbReference>
<dbReference type="Proteomes" id="UP000181936">
    <property type="component" value="Chromosome"/>
</dbReference>
<dbReference type="AlphaFoldDB" id="A0A1L3MXP0"/>
<dbReference type="InterPro" id="IPR012851">
    <property type="entry name" value="Spore_coat_CotF-like"/>
</dbReference>
<dbReference type="PANTHER" id="PTHR39183:SF1">
    <property type="entry name" value="SPORE COAT PROTEIN F-LIKE PROTEIN YHCQ"/>
    <property type="match status" value="1"/>
</dbReference>
<dbReference type="Gene3D" id="1.20.1260.10">
    <property type="match status" value="1"/>
</dbReference>
<reference evidence="5 6" key="1">
    <citation type="journal article" date="2016" name="Sci. Rep.">
        <title>Complete genome sequence and transcriptomic analysis of a novel marine strain Bacillus weihaiensis reveals the mechanism of brown algae degradation.</title>
        <authorList>
            <person name="Zhu Y."/>
            <person name="Chen P."/>
            <person name="Bao Y."/>
            <person name="Men Y."/>
            <person name="Zeng Y."/>
            <person name="Yang J."/>
            <person name="Sun J."/>
            <person name="Sun Y."/>
        </authorList>
    </citation>
    <scope>NUCLEOTIDE SEQUENCE [LARGE SCALE GENOMIC DNA]</scope>
    <source>
        <strain evidence="5 6">Alg07</strain>
    </source>
</reference>
<dbReference type="GO" id="GO:0030435">
    <property type="term" value="P:sporulation resulting in formation of a cellular spore"/>
    <property type="evidence" value="ECO:0007669"/>
    <property type="project" value="UniProtKB-KW"/>
</dbReference>
<gene>
    <name evidence="5" type="ORF">A9C19_10420</name>
</gene>
<proteinExistence type="inferred from homology"/>
<evidence type="ECO:0000256" key="4">
    <source>
        <dbReference type="SAM" id="MobiDB-lite"/>
    </source>
</evidence>
<evidence type="ECO:0000256" key="3">
    <source>
        <dbReference type="ARBA" id="ARBA00024344"/>
    </source>
</evidence>
<dbReference type="STRING" id="1547283.A9C19_10420"/>
<feature type="compositionally biased region" description="Polar residues" evidence="4">
    <location>
        <begin position="1"/>
        <end position="14"/>
    </location>
</feature>
<name>A0A1L3MXP0_9BACI</name>
<organism evidence="5 6">
    <name type="scientific">Bacillus weihaiensis</name>
    <dbReference type="NCBI Taxonomy" id="1547283"/>
    <lineage>
        <taxon>Bacteria</taxon>
        <taxon>Bacillati</taxon>
        <taxon>Bacillota</taxon>
        <taxon>Bacilli</taxon>
        <taxon>Bacillales</taxon>
        <taxon>Bacillaceae</taxon>
        <taxon>Bacillus</taxon>
    </lineage>
</organism>
<sequence length="208" mass="24002">MNQQGMQQSPNMQPKMNHGGHEMFDAHEIIAGMINILDQYQMYEQFIKDPELKNILQRQYTFINDTYNVMVEAFSTGKKPSHPTQTYNMQQSNDIVYGLKPSQPKKPNQSVNELSEQGLSAYMLGQCKSMSGLLGMSACEITNPVFRRVIGDSVPNFIEMAYEIFLYQNKHNYYQVPQLQQQDMNQMLNAFTTSPNAQMNQPQSKYMQ</sequence>
<dbReference type="PANTHER" id="PTHR39183">
    <property type="entry name" value="SPORE COAT PROTEIN F-LIKE PROTEIN YHCQ"/>
    <property type="match status" value="1"/>
</dbReference>
<dbReference type="Pfam" id="PF07875">
    <property type="entry name" value="Coat_F"/>
    <property type="match status" value="1"/>
</dbReference>